<sequence>MNDSELKQGLSGGASWHAGYSKSAYIFFGNLDYKMNEGDVVIVFSQYGEIVDCRLVRDKVTGKSKGFGFLAYEDQKSTVLAVDNLNGAEIVGRTIRVDHCEDYKIPAEFLDIDQSELKEGETLEDKLYKPTGPDGKGWGEFRNISEKDIKKLEDADEKQAQAENPKESKKAIDKDLFILDEDERWEKMFAKQKDQELEEEMMMNKKLEGEVERLRLELSQKNKLLKDRKQKKDKKKKKKHKKSKKRWILINLPWSFRDQFCLITMRYFNFL</sequence>
<gene>
    <name evidence="5" type="ORF">ECRASSUSDP1_LOCUS19731</name>
</gene>
<dbReference type="SMART" id="SM00360">
    <property type="entry name" value="RRM"/>
    <property type="match status" value="1"/>
</dbReference>
<dbReference type="CDD" id="cd12411">
    <property type="entry name" value="RRM_ist3_like"/>
    <property type="match status" value="1"/>
</dbReference>
<organism evidence="5 6">
    <name type="scientific">Euplotes crassus</name>
    <dbReference type="NCBI Taxonomy" id="5936"/>
    <lineage>
        <taxon>Eukaryota</taxon>
        <taxon>Sar</taxon>
        <taxon>Alveolata</taxon>
        <taxon>Ciliophora</taxon>
        <taxon>Intramacronucleata</taxon>
        <taxon>Spirotrichea</taxon>
        <taxon>Hypotrichia</taxon>
        <taxon>Euplotida</taxon>
        <taxon>Euplotidae</taxon>
        <taxon>Moneuplotes</taxon>
    </lineage>
</organism>
<protein>
    <recommendedName>
        <fullName evidence="4">RRM domain-containing protein</fullName>
    </recommendedName>
</protein>
<dbReference type="Proteomes" id="UP001295684">
    <property type="component" value="Unassembled WGS sequence"/>
</dbReference>
<evidence type="ECO:0000259" key="4">
    <source>
        <dbReference type="PROSITE" id="PS50102"/>
    </source>
</evidence>
<dbReference type="PROSITE" id="PS50102">
    <property type="entry name" value="RRM"/>
    <property type="match status" value="1"/>
</dbReference>
<dbReference type="GO" id="GO:0003723">
    <property type="term" value="F:RNA binding"/>
    <property type="evidence" value="ECO:0007669"/>
    <property type="project" value="UniProtKB-UniRule"/>
</dbReference>
<evidence type="ECO:0000256" key="2">
    <source>
        <dbReference type="PROSITE-ProRule" id="PRU00176"/>
    </source>
</evidence>
<feature type="domain" description="RRM" evidence="4">
    <location>
        <begin position="24"/>
        <end position="102"/>
    </location>
</feature>
<feature type="compositionally biased region" description="Basic residues" evidence="3">
    <location>
        <begin position="228"/>
        <end position="244"/>
    </location>
</feature>
<keyword evidence="1 2" id="KW-0694">RNA-binding</keyword>
<dbReference type="InterPro" id="IPR035979">
    <property type="entry name" value="RBD_domain_sf"/>
</dbReference>
<dbReference type="Gene3D" id="3.30.70.330">
    <property type="match status" value="1"/>
</dbReference>
<dbReference type="InterPro" id="IPR045844">
    <property type="entry name" value="RRM_Ist3-like"/>
</dbReference>
<dbReference type="PANTHER" id="PTHR45880:SF1">
    <property type="entry name" value="RNA-BINDING MOTIF PROTEIN, X-LINKED 2"/>
    <property type="match status" value="1"/>
</dbReference>
<dbReference type="GO" id="GO:0071013">
    <property type="term" value="C:catalytic step 2 spliceosome"/>
    <property type="evidence" value="ECO:0007669"/>
    <property type="project" value="TreeGrafter"/>
</dbReference>
<proteinExistence type="predicted"/>
<comment type="caution">
    <text evidence="5">The sequence shown here is derived from an EMBL/GenBank/DDBJ whole genome shotgun (WGS) entry which is preliminary data.</text>
</comment>
<evidence type="ECO:0000256" key="3">
    <source>
        <dbReference type="SAM" id="MobiDB-lite"/>
    </source>
</evidence>
<evidence type="ECO:0000313" key="6">
    <source>
        <dbReference type="Proteomes" id="UP001295684"/>
    </source>
</evidence>
<accession>A0AAD2D312</accession>
<dbReference type="GO" id="GO:0000398">
    <property type="term" value="P:mRNA splicing, via spliceosome"/>
    <property type="evidence" value="ECO:0007669"/>
    <property type="project" value="InterPro"/>
</dbReference>
<dbReference type="GO" id="GO:0071011">
    <property type="term" value="C:precatalytic spliceosome"/>
    <property type="evidence" value="ECO:0007669"/>
    <property type="project" value="TreeGrafter"/>
</dbReference>
<dbReference type="SUPFAM" id="SSF54928">
    <property type="entry name" value="RNA-binding domain, RBD"/>
    <property type="match status" value="1"/>
</dbReference>
<dbReference type="InterPro" id="IPR051847">
    <property type="entry name" value="RNA_proc/Spliceosome_comp"/>
</dbReference>
<dbReference type="PANTHER" id="PTHR45880">
    <property type="entry name" value="RNA-BINDING MOTIF PROTEIN, X-LINKED 2"/>
    <property type="match status" value="1"/>
</dbReference>
<dbReference type="Pfam" id="PF00076">
    <property type="entry name" value="RRM_1"/>
    <property type="match status" value="1"/>
</dbReference>
<evidence type="ECO:0000256" key="1">
    <source>
        <dbReference type="ARBA" id="ARBA00022884"/>
    </source>
</evidence>
<reference evidence="5" key="1">
    <citation type="submission" date="2023-07" db="EMBL/GenBank/DDBJ databases">
        <authorList>
            <consortium name="AG Swart"/>
            <person name="Singh M."/>
            <person name="Singh A."/>
            <person name="Seah K."/>
            <person name="Emmerich C."/>
        </authorList>
    </citation>
    <scope>NUCLEOTIDE SEQUENCE</scope>
    <source>
        <strain evidence="5">DP1</strain>
    </source>
</reference>
<dbReference type="GO" id="GO:0005686">
    <property type="term" value="C:U2 snRNP"/>
    <property type="evidence" value="ECO:0007669"/>
    <property type="project" value="TreeGrafter"/>
</dbReference>
<dbReference type="InterPro" id="IPR012677">
    <property type="entry name" value="Nucleotide-bd_a/b_plait_sf"/>
</dbReference>
<feature type="region of interest" description="Disordered" evidence="3">
    <location>
        <begin position="221"/>
        <end position="244"/>
    </location>
</feature>
<name>A0AAD2D312_EUPCR</name>
<dbReference type="AlphaFoldDB" id="A0AAD2D312"/>
<dbReference type="InterPro" id="IPR000504">
    <property type="entry name" value="RRM_dom"/>
</dbReference>
<evidence type="ECO:0000313" key="5">
    <source>
        <dbReference type="EMBL" id="CAI2378336.1"/>
    </source>
</evidence>
<keyword evidence="6" id="KW-1185">Reference proteome</keyword>
<dbReference type="EMBL" id="CAMPGE010020050">
    <property type="protein sequence ID" value="CAI2378336.1"/>
    <property type="molecule type" value="Genomic_DNA"/>
</dbReference>